<dbReference type="GO" id="GO:0000978">
    <property type="term" value="F:RNA polymerase II cis-regulatory region sequence-specific DNA binding"/>
    <property type="evidence" value="ECO:0007669"/>
    <property type="project" value="TreeGrafter"/>
</dbReference>
<dbReference type="InterPro" id="IPR001909">
    <property type="entry name" value="KRAB"/>
</dbReference>
<keyword evidence="4" id="KW-0479">Metal-binding</keyword>
<organism evidence="15 16">
    <name type="scientific">Engystomops pustulosus</name>
    <name type="common">Tungara frog</name>
    <name type="synonym">Physalaemus pustulosus</name>
    <dbReference type="NCBI Taxonomy" id="76066"/>
    <lineage>
        <taxon>Eukaryota</taxon>
        <taxon>Metazoa</taxon>
        <taxon>Chordata</taxon>
        <taxon>Craniata</taxon>
        <taxon>Vertebrata</taxon>
        <taxon>Euteleostomi</taxon>
        <taxon>Amphibia</taxon>
        <taxon>Batrachia</taxon>
        <taxon>Anura</taxon>
        <taxon>Neobatrachia</taxon>
        <taxon>Hyloidea</taxon>
        <taxon>Leptodactylidae</taxon>
        <taxon>Leiuperinae</taxon>
        <taxon>Engystomops</taxon>
    </lineage>
</organism>
<dbReference type="Gene3D" id="6.10.140.140">
    <property type="match status" value="1"/>
</dbReference>
<dbReference type="PANTHER" id="PTHR23226">
    <property type="entry name" value="ZINC FINGER AND SCAN DOMAIN-CONTAINING"/>
    <property type="match status" value="1"/>
</dbReference>
<protein>
    <recommendedName>
        <fullName evidence="14">C2H2-type domain-containing protein</fullName>
    </recommendedName>
</protein>
<keyword evidence="5" id="KW-0677">Repeat</keyword>
<dbReference type="InterPro" id="IPR013087">
    <property type="entry name" value="Znf_C2H2_type"/>
</dbReference>
<dbReference type="Pfam" id="PF01352">
    <property type="entry name" value="KRAB"/>
    <property type="match status" value="1"/>
</dbReference>
<evidence type="ECO:0000256" key="13">
    <source>
        <dbReference type="SAM" id="MobiDB-lite"/>
    </source>
</evidence>
<feature type="domain" description="C2H2-type" evidence="14">
    <location>
        <begin position="435"/>
        <end position="462"/>
    </location>
</feature>
<comment type="function">
    <text evidence="1">May be involved in transcriptional regulation.</text>
</comment>
<reference evidence="15" key="1">
    <citation type="thesis" date="2020" institute="ProQuest LLC" country="789 East Eisenhower Parkway, Ann Arbor, MI, USA">
        <title>Comparative Genomics and Chromosome Evolution.</title>
        <authorList>
            <person name="Mudd A.B."/>
        </authorList>
    </citation>
    <scope>NUCLEOTIDE SEQUENCE</scope>
    <source>
        <strain evidence="15">237g6f4</strain>
        <tissue evidence="15">Blood</tissue>
    </source>
</reference>
<dbReference type="Proteomes" id="UP000824782">
    <property type="component" value="Unassembled WGS sequence"/>
</dbReference>
<evidence type="ECO:0000256" key="11">
    <source>
        <dbReference type="ARBA" id="ARBA00023242"/>
    </source>
</evidence>
<keyword evidence="11" id="KW-0539">Nucleus</keyword>
<sequence>MTPMWSTIQTPDMEPSLHSRERNGEKKILDLTYKIIELLSGEVPIRCQDVTIYFSLEEWDYIEEHKDLYKDVMTEGLQPLTWPDKDNPSEIYTPENPHPKPNQNVSQLSQGCRIDVSKISPKSKAVQCTKSVGSHKRKPSERYSKDYPKKTCRIPQAHQVEDLKIIKVEVPDDDEEEMFGRSNMLCEHGEIGLDGSITRNVLENSSSRQYLQDHNGNHQREDQIAFMCIMGGDDETHEKKDQNHTEDKNSPTDRRRKNNTLKGRLGAYSHCGAEVAKNIRTFPGRNPITSDVHSFTLGLDLSYDPAVDRCRPSDPSQITHSSDNPNNMIFTATSYPHSDFTMANIPVVKSFPCPECGKHFRYKWHLNKHLRIHRGDKPYSCYECGLCFKEKFNLANHLKIHTGERPFLCSQCGKRFSTKSNLLEHLRVHTGEKPFPCSECGKCFKNKSHLVEHQRIHTGEKPYPCSECGKGFTSKSRLLKHLRVHTGEKPFSCSECNRSFTQKAHLLRHQKSHNHL</sequence>
<dbReference type="FunFam" id="3.30.160.60:FF:000624">
    <property type="entry name" value="zinc finger protein 697"/>
    <property type="match status" value="1"/>
</dbReference>
<dbReference type="FunFam" id="3.30.160.60:FF:002343">
    <property type="entry name" value="Zinc finger protein 33A"/>
    <property type="match status" value="1"/>
</dbReference>
<dbReference type="GO" id="GO:0005634">
    <property type="term" value="C:nucleus"/>
    <property type="evidence" value="ECO:0007669"/>
    <property type="project" value="UniProtKB-SubCell"/>
</dbReference>
<accession>A0AAV6ZG50</accession>
<keyword evidence="7" id="KW-0862">Zinc</keyword>
<evidence type="ECO:0000256" key="6">
    <source>
        <dbReference type="ARBA" id="ARBA00022771"/>
    </source>
</evidence>
<dbReference type="SUPFAM" id="SSF109640">
    <property type="entry name" value="KRAB domain (Kruppel-associated box)"/>
    <property type="match status" value="1"/>
</dbReference>
<evidence type="ECO:0000256" key="5">
    <source>
        <dbReference type="ARBA" id="ARBA00022737"/>
    </source>
</evidence>
<feature type="region of interest" description="Disordered" evidence="13">
    <location>
        <begin position="1"/>
        <end position="21"/>
    </location>
</feature>
<evidence type="ECO:0000313" key="15">
    <source>
        <dbReference type="EMBL" id="KAG8548439.1"/>
    </source>
</evidence>
<dbReference type="PANTHER" id="PTHR23226:SF377">
    <property type="entry name" value="ZINC FINGER AND SCAN DOMAIN-CONTAINING PROTEIN 20"/>
    <property type="match status" value="1"/>
</dbReference>
<comment type="caution">
    <text evidence="15">The sequence shown here is derived from an EMBL/GenBank/DDBJ whole genome shotgun (WGS) entry which is preliminary data.</text>
</comment>
<feature type="domain" description="C2H2-type" evidence="14">
    <location>
        <begin position="379"/>
        <end position="406"/>
    </location>
</feature>
<dbReference type="SMART" id="SM00355">
    <property type="entry name" value="ZnF_C2H2"/>
    <property type="match status" value="6"/>
</dbReference>
<evidence type="ECO:0000256" key="9">
    <source>
        <dbReference type="ARBA" id="ARBA00023125"/>
    </source>
</evidence>
<dbReference type="FunFam" id="3.30.160.60:FF:000663">
    <property type="entry name" value="Zinc finger protein 45"/>
    <property type="match status" value="1"/>
</dbReference>
<dbReference type="FunFam" id="3.30.160.60:FF:001385">
    <property type="entry name" value="zinc finger protein 774"/>
    <property type="match status" value="1"/>
</dbReference>
<dbReference type="GO" id="GO:0000981">
    <property type="term" value="F:DNA-binding transcription factor activity, RNA polymerase II-specific"/>
    <property type="evidence" value="ECO:0007669"/>
    <property type="project" value="TreeGrafter"/>
</dbReference>
<comment type="subcellular location">
    <subcellularLocation>
        <location evidence="2">Nucleus</location>
    </subcellularLocation>
</comment>
<dbReference type="SUPFAM" id="SSF57667">
    <property type="entry name" value="beta-beta-alpha zinc fingers"/>
    <property type="match status" value="3"/>
</dbReference>
<keyword evidence="10" id="KW-0804">Transcription</keyword>
<evidence type="ECO:0000256" key="4">
    <source>
        <dbReference type="ARBA" id="ARBA00022723"/>
    </source>
</evidence>
<comment type="similarity">
    <text evidence="3">Belongs to the krueppel C2H2-type zinc-finger protein family.</text>
</comment>
<feature type="domain" description="C2H2-type" evidence="14">
    <location>
        <begin position="351"/>
        <end position="378"/>
    </location>
</feature>
<dbReference type="EMBL" id="WNYA01000408">
    <property type="protein sequence ID" value="KAG8548439.1"/>
    <property type="molecule type" value="Genomic_DNA"/>
</dbReference>
<feature type="region of interest" description="Disordered" evidence="13">
    <location>
        <begin position="80"/>
        <end position="106"/>
    </location>
</feature>
<proteinExistence type="inferred from homology"/>
<dbReference type="AlphaFoldDB" id="A0AAV6ZG50"/>
<keyword evidence="8" id="KW-0805">Transcription regulation</keyword>
<dbReference type="Gene3D" id="3.30.160.60">
    <property type="entry name" value="Classic Zinc Finger"/>
    <property type="match status" value="6"/>
</dbReference>
<evidence type="ECO:0000256" key="3">
    <source>
        <dbReference type="ARBA" id="ARBA00006991"/>
    </source>
</evidence>
<keyword evidence="16" id="KW-1185">Reference proteome</keyword>
<dbReference type="FunFam" id="3.30.160.60:FF:000100">
    <property type="entry name" value="Zinc finger 45-like"/>
    <property type="match status" value="1"/>
</dbReference>
<evidence type="ECO:0000313" key="16">
    <source>
        <dbReference type="Proteomes" id="UP000824782"/>
    </source>
</evidence>
<dbReference type="InterPro" id="IPR036051">
    <property type="entry name" value="KRAB_dom_sf"/>
</dbReference>
<gene>
    <name evidence="15" type="ORF">GDO81_025360</name>
</gene>
<evidence type="ECO:0000256" key="1">
    <source>
        <dbReference type="ARBA" id="ARBA00003767"/>
    </source>
</evidence>
<evidence type="ECO:0000259" key="14">
    <source>
        <dbReference type="PROSITE" id="PS50157"/>
    </source>
</evidence>
<dbReference type="CDD" id="cd07765">
    <property type="entry name" value="KRAB_A-box"/>
    <property type="match status" value="1"/>
</dbReference>
<dbReference type="GO" id="GO:0008270">
    <property type="term" value="F:zinc ion binding"/>
    <property type="evidence" value="ECO:0007669"/>
    <property type="project" value="UniProtKB-KW"/>
</dbReference>
<evidence type="ECO:0000256" key="12">
    <source>
        <dbReference type="PROSITE-ProRule" id="PRU00042"/>
    </source>
</evidence>
<keyword evidence="9" id="KW-0238">DNA-binding</keyword>
<dbReference type="PROSITE" id="PS50157">
    <property type="entry name" value="ZINC_FINGER_C2H2_2"/>
    <property type="match status" value="6"/>
</dbReference>
<evidence type="ECO:0000256" key="8">
    <source>
        <dbReference type="ARBA" id="ARBA00023015"/>
    </source>
</evidence>
<evidence type="ECO:0000256" key="2">
    <source>
        <dbReference type="ARBA" id="ARBA00004123"/>
    </source>
</evidence>
<dbReference type="FunFam" id="3.30.160.60:FF:001007">
    <property type="entry name" value="Zinc finger protein 1184"/>
    <property type="match status" value="1"/>
</dbReference>
<dbReference type="InterPro" id="IPR036236">
    <property type="entry name" value="Znf_C2H2_sf"/>
</dbReference>
<feature type="domain" description="C2H2-type" evidence="14">
    <location>
        <begin position="491"/>
        <end position="516"/>
    </location>
</feature>
<feature type="region of interest" description="Disordered" evidence="13">
    <location>
        <begin position="234"/>
        <end position="263"/>
    </location>
</feature>
<feature type="compositionally biased region" description="Basic and acidic residues" evidence="13">
    <location>
        <begin position="234"/>
        <end position="253"/>
    </location>
</feature>
<evidence type="ECO:0000256" key="7">
    <source>
        <dbReference type="ARBA" id="ARBA00022833"/>
    </source>
</evidence>
<evidence type="ECO:0000256" key="10">
    <source>
        <dbReference type="ARBA" id="ARBA00023163"/>
    </source>
</evidence>
<dbReference type="PROSITE" id="PS00028">
    <property type="entry name" value="ZINC_FINGER_C2H2_1"/>
    <property type="match status" value="6"/>
</dbReference>
<name>A0AAV6ZG50_ENGPU</name>
<feature type="domain" description="C2H2-type" evidence="14">
    <location>
        <begin position="407"/>
        <end position="434"/>
    </location>
</feature>
<keyword evidence="6 12" id="KW-0863">Zinc-finger</keyword>
<feature type="compositionally biased region" description="Polar residues" evidence="13">
    <location>
        <begin position="1"/>
        <end position="10"/>
    </location>
</feature>
<feature type="domain" description="C2H2-type" evidence="14">
    <location>
        <begin position="463"/>
        <end position="490"/>
    </location>
</feature>
<dbReference type="Pfam" id="PF00096">
    <property type="entry name" value="zf-C2H2"/>
    <property type="match status" value="6"/>
</dbReference>